<dbReference type="Pfam" id="PF13472">
    <property type="entry name" value="Lipase_GDSL_2"/>
    <property type="match status" value="1"/>
</dbReference>
<dbReference type="Gene3D" id="3.40.50.1110">
    <property type="entry name" value="SGNH hydrolase"/>
    <property type="match status" value="1"/>
</dbReference>
<organism evidence="4 5">
    <name type="scientific">Marivirga lumbricoides</name>
    <dbReference type="NCBI Taxonomy" id="1046115"/>
    <lineage>
        <taxon>Bacteria</taxon>
        <taxon>Pseudomonadati</taxon>
        <taxon>Bacteroidota</taxon>
        <taxon>Cytophagia</taxon>
        <taxon>Cytophagales</taxon>
        <taxon>Marivirgaceae</taxon>
        <taxon>Marivirga</taxon>
    </lineage>
</organism>
<sequence length="247" mass="28068">MKIFTLFLAMLSLSFKIQKDEVTIFLVADSTVSDKPFNEGGNPEKGWGQIFPLYLKEGIKVDNHAVNGRSTKSFMDEGRWDKVLQLIKPGDYVIIEFGHNDQKSEDPKRYADPERAYRANLKKYIADTRAKGAFPILATPIVRRKFDTNGQLVDTHGKYPEVVKAVGEEENVPVLDLHEKSRKLVSTYGEERSKQLFLHIAPGEYASLPEGRNDDTHLSPWGAFRICDLVAEELEIKVPELAKYLKK</sequence>
<proteinExistence type="inferred from homology"/>
<accession>A0A2T4DU26</accession>
<evidence type="ECO:0000256" key="2">
    <source>
        <dbReference type="ARBA" id="ARBA00022801"/>
    </source>
</evidence>
<dbReference type="InterPro" id="IPR013830">
    <property type="entry name" value="SGNH_hydro"/>
</dbReference>
<name>A0A2T4DU26_9BACT</name>
<evidence type="ECO:0000313" key="5">
    <source>
        <dbReference type="Proteomes" id="UP000240608"/>
    </source>
</evidence>
<evidence type="ECO:0000256" key="1">
    <source>
        <dbReference type="ARBA" id="ARBA00008668"/>
    </source>
</evidence>
<dbReference type="PANTHER" id="PTHR43695">
    <property type="entry name" value="PUTATIVE (AFU_ORTHOLOGUE AFUA_2G17250)-RELATED"/>
    <property type="match status" value="1"/>
</dbReference>
<evidence type="ECO:0000313" key="4">
    <source>
        <dbReference type="EMBL" id="PTB97303.1"/>
    </source>
</evidence>
<dbReference type="EMBL" id="PYVU01000018">
    <property type="protein sequence ID" value="PTB97303.1"/>
    <property type="molecule type" value="Genomic_DNA"/>
</dbReference>
<comment type="similarity">
    <text evidence="1">Belongs to the 'GDSL' lipolytic enzyme family.</text>
</comment>
<feature type="domain" description="SGNH hydrolase-type esterase" evidence="3">
    <location>
        <begin position="40"/>
        <end position="220"/>
    </location>
</feature>
<comment type="caution">
    <text evidence="4">The sequence shown here is derived from an EMBL/GenBank/DDBJ whole genome shotgun (WGS) entry which is preliminary data.</text>
</comment>
<dbReference type="GO" id="GO:0016788">
    <property type="term" value="F:hydrolase activity, acting on ester bonds"/>
    <property type="evidence" value="ECO:0007669"/>
    <property type="project" value="UniProtKB-ARBA"/>
</dbReference>
<dbReference type="InterPro" id="IPR037459">
    <property type="entry name" value="RhgT-like"/>
</dbReference>
<dbReference type="SUPFAM" id="SSF52266">
    <property type="entry name" value="SGNH hydrolase"/>
    <property type="match status" value="1"/>
</dbReference>
<evidence type="ECO:0000259" key="3">
    <source>
        <dbReference type="Pfam" id="PF13472"/>
    </source>
</evidence>
<reference evidence="4 5" key="1">
    <citation type="submission" date="2018-03" db="EMBL/GenBank/DDBJ databases">
        <title>Cross-interface Injection: A General Nanoliter Liquid Handling Method Applied to Single Cells Genome Amplification Automated Nanoliter Liquid Handling Applied to Single Cell Multiple Displacement Amplification.</title>
        <authorList>
            <person name="Yun J."/>
            <person name="Xu P."/>
            <person name="Xu J."/>
            <person name="Dai X."/>
            <person name="Wang Y."/>
            <person name="Zheng X."/>
            <person name="Cao C."/>
            <person name="Yi Q."/>
            <person name="Zhu Y."/>
            <person name="Wang L."/>
            <person name="Dong Z."/>
            <person name="Huang Y."/>
            <person name="Huang L."/>
            <person name="Du W."/>
        </authorList>
    </citation>
    <scope>NUCLEOTIDE SEQUENCE [LARGE SCALE GENOMIC DNA]</scope>
    <source>
        <strain evidence="4 5">Z-D1-2</strain>
    </source>
</reference>
<dbReference type="Proteomes" id="UP000240608">
    <property type="component" value="Unassembled WGS sequence"/>
</dbReference>
<protein>
    <submittedName>
        <fullName evidence="4">Rhamnogalacturonan acetylesterase</fullName>
    </submittedName>
</protein>
<dbReference type="PANTHER" id="PTHR43695:SF1">
    <property type="entry name" value="RHAMNOGALACTURONAN ACETYLESTERASE"/>
    <property type="match status" value="1"/>
</dbReference>
<dbReference type="InterPro" id="IPR036514">
    <property type="entry name" value="SGNH_hydro_sf"/>
</dbReference>
<dbReference type="CDD" id="cd01821">
    <property type="entry name" value="Rhamnogalacturan_acetylesterase_like"/>
    <property type="match status" value="1"/>
</dbReference>
<keyword evidence="2" id="KW-0378">Hydrolase</keyword>
<gene>
    <name evidence="4" type="ORF">C9994_03465</name>
</gene>
<dbReference type="AlphaFoldDB" id="A0A2T4DU26"/>